<feature type="transmembrane region" description="Helical" evidence="6">
    <location>
        <begin position="318"/>
        <end position="337"/>
    </location>
</feature>
<evidence type="ECO:0000313" key="7">
    <source>
        <dbReference type="EMBL" id="KAG0645484.1"/>
    </source>
</evidence>
<dbReference type="EMBL" id="VNKQ01000018">
    <property type="protein sequence ID" value="KAG0645484.1"/>
    <property type="molecule type" value="Genomic_DNA"/>
</dbReference>
<dbReference type="AlphaFoldDB" id="A0A9P6VE07"/>
<dbReference type="SUPFAM" id="SSF103473">
    <property type="entry name" value="MFS general substrate transporter"/>
    <property type="match status" value="1"/>
</dbReference>
<feature type="transmembrane region" description="Helical" evidence="6">
    <location>
        <begin position="349"/>
        <end position="371"/>
    </location>
</feature>
<dbReference type="Proteomes" id="UP000785200">
    <property type="component" value="Unassembled WGS sequence"/>
</dbReference>
<sequence length="446" mass="48666">MSLTASVETASDINLLASFLAHGQKIQDLQSHLPVDCIIICASAVLYQAEELFRILQAAPSLTKTVVLCGGNGHSTSLMWDAVAKSSRFSSLGSAVRGKPEARVLEDIMNKYFDIKCFETGDCKLLIEDKSTNCGANALYSRRLLEASGVSALKTCVVIQDPTMALRTIASFEKAYEDLDTRPKFLSCPLFIPQVRLVGSKLEYAVTEVPRKQLWEFERFMELVLGEIPRLRDDGEGYGPNGKGFITHVSIPTEVEDSWARLGTVGLTFLGFGGGSLSGLAFFAWSSDYIIKKKPVEADVIAVAAGLPSAGMKPGYRLSMLIPDVILVPIDLLLYGWTAKFHVHWMVPIMSTTFIEIANMAVFICVSTYLIDAFTVYAASALATNTVVRSVASAVLPLAGQKMYNALGLGWGNSLLAFIALALVPISWILLKYGEPLRKRFEINNP</sequence>
<dbReference type="PANTHER" id="PTHR23502:SF68">
    <property type="entry name" value="MULTIDRUG TRANSPORTER, PUTATIVE (AFU_ORTHOLOGUE AFUA_3G01120)-RELATED"/>
    <property type="match status" value="1"/>
</dbReference>
<accession>A0A9P6VE07</accession>
<dbReference type="Gene3D" id="1.10.3620.10">
    <property type="entry name" value="YdcF like domain"/>
    <property type="match status" value="1"/>
</dbReference>
<organism evidence="7 8">
    <name type="scientific">Hyphodiscus hymeniophilus</name>
    <dbReference type="NCBI Taxonomy" id="353542"/>
    <lineage>
        <taxon>Eukaryota</taxon>
        <taxon>Fungi</taxon>
        <taxon>Dikarya</taxon>
        <taxon>Ascomycota</taxon>
        <taxon>Pezizomycotina</taxon>
        <taxon>Leotiomycetes</taxon>
        <taxon>Helotiales</taxon>
        <taxon>Hyphodiscaceae</taxon>
        <taxon>Hyphodiscus</taxon>
    </lineage>
</organism>
<evidence type="ECO:0000256" key="4">
    <source>
        <dbReference type="ARBA" id="ARBA00022989"/>
    </source>
</evidence>
<dbReference type="InterPro" id="IPR036259">
    <property type="entry name" value="MFS_trans_sf"/>
</dbReference>
<comment type="subcellular location">
    <subcellularLocation>
        <location evidence="1">Membrane</location>
        <topology evidence="1">Multi-pass membrane protein</topology>
    </subcellularLocation>
</comment>
<feature type="transmembrane region" description="Helical" evidence="6">
    <location>
        <begin position="411"/>
        <end position="431"/>
    </location>
</feature>
<dbReference type="OrthoDB" id="17725at2759"/>
<name>A0A9P6VE07_9HELO</name>
<keyword evidence="4 6" id="KW-1133">Transmembrane helix</keyword>
<dbReference type="Gene3D" id="3.40.50.620">
    <property type="entry name" value="HUPs"/>
    <property type="match status" value="1"/>
</dbReference>
<keyword evidence="5 6" id="KW-0472">Membrane</keyword>
<keyword evidence="8" id="KW-1185">Reference proteome</keyword>
<evidence type="ECO:0000256" key="5">
    <source>
        <dbReference type="ARBA" id="ARBA00023136"/>
    </source>
</evidence>
<dbReference type="GO" id="GO:0022857">
    <property type="term" value="F:transmembrane transporter activity"/>
    <property type="evidence" value="ECO:0007669"/>
    <property type="project" value="TreeGrafter"/>
</dbReference>
<gene>
    <name evidence="7" type="ORF">D0Z07_8692</name>
</gene>
<proteinExistence type="inferred from homology"/>
<reference evidence="7" key="1">
    <citation type="submission" date="2019-07" db="EMBL/GenBank/DDBJ databases">
        <title>Hyphodiscus hymeniophilus genome sequencing and assembly.</title>
        <authorList>
            <person name="Kramer G."/>
            <person name="Nodwell J."/>
        </authorList>
    </citation>
    <scope>NUCLEOTIDE SEQUENCE</scope>
    <source>
        <strain evidence="7">ATCC 34498</strain>
    </source>
</reference>
<dbReference type="PANTHER" id="PTHR23502">
    <property type="entry name" value="MAJOR FACILITATOR SUPERFAMILY"/>
    <property type="match status" value="1"/>
</dbReference>
<comment type="similarity">
    <text evidence="2">Belongs to the major facilitator superfamily.</text>
</comment>
<protein>
    <recommendedName>
        <fullName evidence="9">DUF218 domain-containing protein</fullName>
    </recommendedName>
</protein>
<feature type="transmembrane region" description="Helical" evidence="6">
    <location>
        <begin position="259"/>
        <end position="285"/>
    </location>
</feature>
<evidence type="ECO:0000313" key="8">
    <source>
        <dbReference type="Proteomes" id="UP000785200"/>
    </source>
</evidence>
<dbReference type="GO" id="GO:0016020">
    <property type="term" value="C:membrane"/>
    <property type="evidence" value="ECO:0007669"/>
    <property type="project" value="UniProtKB-SubCell"/>
</dbReference>
<dbReference type="InterPro" id="IPR014729">
    <property type="entry name" value="Rossmann-like_a/b/a_fold"/>
</dbReference>
<evidence type="ECO:0008006" key="9">
    <source>
        <dbReference type="Google" id="ProtNLM"/>
    </source>
</evidence>
<evidence type="ECO:0000256" key="6">
    <source>
        <dbReference type="SAM" id="Phobius"/>
    </source>
</evidence>
<evidence type="ECO:0000256" key="1">
    <source>
        <dbReference type="ARBA" id="ARBA00004141"/>
    </source>
</evidence>
<keyword evidence="3 6" id="KW-0812">Transmembrane</keyword>
<comment type="caution">
    <text evidence="7">The sequence shown here is derived from an EMBL/GenBank/DDBJ whole genome shotgun (WGS) entry which is preliminary data.</text>
</comment>
<evidence type="ECO:0000256" key="3">
    <source>
        <dbReference type="ARBA" id="ARBA00022692"/>
    </source>
</evidence>
<evidence type="ECO:0000256" key="2">
    <source>
        <dbReference type="ARBA" id="ARBA00008335"/>
    </source>
</evidence>